<dbReference type="EMBL" id="CP040908">
    <property type="protein sequence ID" value="QLL56770.1"/>
    <property type="molecule type" value="Genomic_DNA"/>
</dbReference>
<dbReference type="AlphaFoldDB" id="A0A7H9DP30"/>
<keyword evidence="2" id="KW-1185">Reference proteome</keyword>
<reference evidence="1 2" key="1">
    <citation type="submission" date="2019-06" db="EMBL/GenBank/DDBJ databases">
        <title>Emergence of pandrug resistant Empedobacter falsenii in China.</title>
        <authorList>
            <person name="Dong N."/>
            <person name="Chen S."/>
            <person name="Zhang R."/>
        </authorList>
    </citation>
    <scope>NUCLEOTIDE SEQUENCE [LARGE SCALE GENOMIC DNA]</scope>
    <source>
        <strain evidence="1 2">1681-1</strain>
    </source>
</reference>
<gene>
    <name evidence="1" type="ORF">FH779_01120</name>
</gene>
<accession>A0A7H9DP30</accession>
<dbReference type="Proteomes" id="UP000510643">
    <property type="component" value="Chromosome"/>
</dbReference>
<dbReference type="KEGG" id="efal:FH779_01120"/>
<dbReference type="GeneID" id="78400025"/>
<proteinExistence type="predicted"/>
<evidence type="ECO:0000313" key="2">
    <source>
        <dbReference type="Proteomes" id="UP000510643"/>
    </source>
</evidence>
<name>A0A7H9DP30_9FLAO</name>
<organism evidence="1 2">
    <name type="scientific">Empedobacter falsenii</name>
    <dbReference type="NCBI Taxonomy" id="343874"/>
    <lineage>
        <taxon>Bacteria</taxon>
        <taxon>Pseudomonadati</taxon>
        <taxon>Bacteroidota</taxon>
        <taxon>Flavobacteriia</taxon>
        <taxon>Flavobacteriales</taxon>
        <taxon>Weeksellaceae</taxon>
        <taxon>Empedobacter</taxon>
    </lineage>
</organism>
<dbReference type="RefSeq" id="WP_180905758.1">
    <property type="nucleotide sequence ID" value="NZ_CP040908.1"/>
</dbReference>
<protein>
    <recommendedName>
        <fullName evidence="3">TonB-dependent receptor plug domain-containing protein</fullName>
    </recommendedName>
</protein>
<evidence type="ECO:0008006" key="3">
    <source>
        <dbReference type="Google" id="ProtNLM"/>
    </source>
</evidence>
<evidence type="ECO:0000313" key="1">
    <source>
        <dbReference type="EMBL" id="QLL56770.1"/>
    </source>
</evidence>
<sequence>MKFYFLIIISIFSLFTKAQTKLDLAIKNLEENYAQEKIYILFNKEDYIAGENIWFKAFVFDGYKQSNISTNLFVELYDKNKTLIDKKLLPIISGQSDGSFILKDDLEENVYYLRAYTTYMTYFSEEFQYIKPLLIYNPKSKLKLVKNNDLKWNASVYPEGGTFIENQTTKFAVRLKSIGDLPEKWNGFVFEKNNPSTKIIKFNNIDENIASFYLRAEPSKTYQLQVNDENGNQQIIDLPIAKKDGISFKVINEGNEIGYQLKSIGITQQLLGYKVIGAINNTIVYSVKFTKNIQTISQKIPHTSFSENSGILQLYVFDANDNMVAQRLAFINNNKTLSKPILNFDTNNEARTINTITLKSETPQILAAVINDKTSHSNNFLSSLWLTEDIINPIYNPNQYFEEENNQEALDVLLISEEWKRYNWQDLMNNSKKIPNTNSSSYLSYKGKAYLNGLDLKNSDLNLFIEYPGSEKFLIPTSTDSNGNFELKNLISYDNFNVYYYLNNQSQKSNKEENKLILSILPLYNHTKFNSNLPITDYILTEIKSNENLTEEKTQTEQIKINKIINDKSIRLKEAVVTAQIVSKTEKLNKELSSSMFKSINETVIDFVNDNKNANAYNNIFDFLAGRVAGLTTKLENGVVTPTIRNGKVTVYLDEMQLSNETLSSINMNDIAMVKIFKGSGLLGNAIAIYTRRGYMGDSSSSKSPNVLSVKGYDKTASFLSNDDYETLYKDIPNDNRKTLYWNPNLISETNKETIIEYFNNDKPKDYQLSVIGFDEKGNPVYYEGKIN</sequence>